<dbReference type="Gene3D" id="3.30.465.10">
    <property type="match status" value="1"/>
</dbReference>
<feature type="domain" description="FAD-binding PCMH-type" evidence="4">
    <location>
        <begin position="1"/>
        <end position="171"/>
    </location>
</feature>
<dbReference type="InterPro" id="IPR002346">
    <property type="entry name" value="Mopterin_DH_FAD-bd"/>
</dbReference>
<sequence>MREFEYCRARSVDEVLRWLRDGTDSKLLAGGQSLLGAMKLGLMAPERLIDLQGLAELRGCAATAGGELQLGAMQSHASLARHALLRGLVPGLARLASHIADEQVRSQGTLGGSLANADPAACWPAGMLALGATLVTDRRELPADEFFTGFFSTALEPDELLCSVRLRRPRRFAYAKFEQAASRFALVGVALAQFDDGAVRVALTGGAHGVQRLPAFEQALGQRFAAEALQGLKVDAALMSSDVHGEADYRAHLAGVLAARVVQDALTLEST</sequence>
<evidence type="ECO:0000256" key="3">
    <source>
        <dbReference type="ARBA" id="ARBA00023002"/>
    </source>
</evidence>
<dbReference type="EMBL" id="CP116346">
    <property type="protein sequence ID" value="WIT14353.1"/>
    <property type="molecule type" value="Genomic_DNA"/>
</dbReference>
<dbReference type="AlphaFoldDB" id="A0AA95NIR9"/>
<dbReference type="Proteomes" id="UP001177769">
    <property type="component" value="Chromosome"/>
</dbReference>
<dbReference type="PANTHER" id="PTHR42659">
    <property type="entry name" value="XANTHINE DEHYDROGENASE SUBUNIT C-RELATED"/>
    <property type="match status" value="1"/>
</dbReference>
<dbReference type="Pfam" id="PF03450">
    <property type="entry name" value="CO_deh_flav_C"/>
    <property type="match status" value="1"/>
</dbReference>
<dbReference type="InterPro" id="IPR036318">
    <property type="entry name" value="FAD-bd_PCMH-like_sf"/>
</dbReference>
<accession>A0AA95NIR9</accession>
<evidence type="ECO:0000256" key="2">
    <source>
        <dbReference type="ARBA" id="ARBA00022827"/>
    </source>
</evidence>
<dbReference type="Pfam" id="PF00941">
    <property type="entry name" value="FAD_binding_5"/>
    <property type="match status" value="1"/>
</dbReference>
<dbReference type="InterPro" id="IPR036683">
    <property type="entry name" value="CO_DH_flav_C_dom_sf"/>
</dbReference>
<organism evidence="5 6">
    <name type="scientific">Paucibacter sediminis</name>
    <dbReference type="NCBI Taxonomy" id="3019553"/>
    <lineage>
        <taxon>Bacteria</taxon>
        <taxon>Pseudomonadati</taxon>
        <taxon>Pseudomonadota</taxon>
        <taxon>Betaproteobacteria</taxon>
        <taxon>Burkholderiales</taxon>
        <taxon>Sphaerotilaceae</taxon>
        <taxon>Roseateles</taxon>
    </lineage>
</organism>
<dbReference type="PANTHER" id="PTHR42659:SF2">
    <property type="entry name" value="XANTHINE DEHYDROGENASE SUBUNIT C-RELATED"/>
    <property type="match status" value="1"/>
</dbReference>
<evidence type="ECO:0000313" key="6">
    <source>
        <dbReference type="Proteomes" id="UP001177769"/>
    </source>
</evidence>
<keyword evidence="6" id="KW-1185">Reference proteome</keyword>
<keyword evidence="1" id="KW-0285">Flavoprotein</keyword>
<evidence type="ECO:0000313" key="5">
    <source>
        <dbReference type="EMBL" id="WIT14353.1"/>
    </source>
</evidence>
<name>A0AA95NIR9_9BURK</name>
<dbReference type="PROSITE" id="PS51387">
    <property type="entry name" value="FAD_PCMH"/>
    <property type="match status" value="1"/>
</dbReference>
<dbReference type="InterPro" id="IPR016166">
    <property type="entry name" value="FAD-bd_PCMH"/>
</dbReference>
<dbReference type="InterPro" id="IPR051312">
    <property type="entry name" value="Diverse_Substr_Oxidored"/>
</dbReference>
<dbReference type="GO" id="GO:0071949">
    <property type="term" value="F:FAD binding"/>
    <property type="evidence" value="ECO:0007669"/>
    <property type="project" value="InterPro"/>
</dbReference>
<dbReference type="KEGG" id="pais:PFX98_12225"/>
<evidence type="ECO:0000259" key="4">
    <source>
        <dbReference type="PROSITE" id="PS51387"/>
    </source>
</evidence>
<keyword evidence="2" id="KW-0274">FAD</keyword>
<dbReference type="InterPro" id="IPR016169">
    <property type="entry name" value="FAD-bd_PCMH_sub2"/>
</dbReference>
<dbReference type="SUPFAM" id="SSF56176">
    <property type="entry name" value="FAD-binding/transporter-associated domain-like"/>
    <property type="match status" value="1"/>
</dbReference>
<protein>
    <submittedName>
        <fullName evidence="5">Xanthine dehydrogenase family protein subunit M</fullName>
    </submittedName>
</protein>
<dbReference type="Gene3D" id="3.30.390.50">
    <property type="entry name" value="CO dehydrogenase flavoprotein, C-terminal domain"/>
    <property type="match status" value="1"/>
</dbReference>
<dbReference type="InterPro" id="IPR005107">
    <property type="entry name" value="CO_DH_flav_C"/>
</dbReference>
<dbReference type="InterPro" id="IPR016167">
    <property type="entry name" value="FAD-bd_PCMH_sub1"/>
</dbReference>
<gene>
    <name evidence="5" type="ORF">PFX98_12225</name>
</gene>
<dbReference type="SUPFAM" id="SSF55447">
    <property type="entry name" value="CO dehydrogenase flavoprotein C-terminal domain-like"/>
    <property type="match status" value="1"/>
</dbReference>
<dbReference type="RefSeq" id="WP_285235483.1">
    <property type="nucleotide sequence ID" value="NZ_CP116346.1"/>
</dbReference>
<keyword evidence="3" id="KW-0560">Oxidoreductase</keyword>
<proteinExistence type="predicted"/>
<dbReference type="Gene3D" id="3.30.43.10">
    <property type="entry name" value="Uridine Diphospho-n-acetylenolpyruvylglucosamine Reductase, domain 2"/>
    <property type="match status" value="1"/>
</dbReference>
<evidence type="ECO:0000256" key="1">
    <source>
        <dbReference type="ARBA" id="ARBA00022630"/>
    </source>
</evidence>
<reference evidence="5" key="1">
    <citation type="submission" date="2023-01" db="EMBL/GenBank/DDBJ databases">
        <title>Whole genome sequence of Paucibacter sp. S2-9 isolated from pond sediment.</title>
        <authorList>
            <person name="Jung J.Y."/>
        </authorList>
    </citation>
    <scope>NUCLEOTIDE SEQUENCE</scope>
    <source>
        <strain evidence="5">S2-9</strain>
    </source>
</reference>
<dbReference type="SMART" id="SM01092">
    <property type="entry name" value="CO_deh_flav_C"/>
    <property type="match status" value="1"/>
</dbReference>
<dbReference type="GO" id="GO:0016491">
    <property type="term" value="F:oxidoreductase activity"/>
    <property type="evidence" value="ECO:0007669"/>
    <property type="project" value="UniProtKB-KW"/>
</dbReference>